<protein>
    <recommendedName>
        <fullName evidence="5">FIST domain containing protein</fullName>
    </recommendedName>
</protein>
<dbReference type="PATRIC" id="fig|158500.4.peg.2377"/>
<sequence length="393" mass="42545">MRMAAQIHDGDRPLVACASHAQDPADAVAELVEAIGGVELAGALLFCSHRYPREELARVLTARLPGVPLIGCTSAGELTSRGYDTDSLLLIGFPAAGFSMASLRFEDLDNFDPVTAQGAIRQLVAGARLDHGAADDLHQVALFFVDGLSHREELLTMTAQHALGDVQLIGGSSGDGLSFRETAVLHEGRFHSDAAVIAVLTSRRPMHVFCANHYRPGPAKMVITEADPETRTVYEINAAPAAEEYLRLSGSPGEELDVHFFAAHPPMVRTGGQFHVRSVQSANPDGSLTFYCAIDTGVVLTIGEPVDRLTWMRELFQSVSRKVGEIDHIIGFDCVLNRLDAEDRQILREVSDIYVENNVLGFSTYGEQFLAAHMNQTFSGLAIGRAVDEPARP</sequence>
<name>A0A031JV68_9SPHN</name>
<dbReference type="InterPro" id="IPR013702">
    <property type="entry name" value="FIST_domain_N"/>
</dbReference>
<dbReference type="Proteomes" id="UP000024329">
    <property type="component" value="Unassembled WGS sequence"/>
</dbReference>
<feature type="domain" description="FIST" evidence="1">
    <location>
        <begin position="39"/>
        <end position="240"/>
    </location>
</feature>
<dbReference type="SMART" id="SM00897">
    <property type="entry name" value="FIST"/>
    <property type="match status" value="1"/>
</dbReference>
<evidence type="ECO:0000313" key="3">
    <source>
        <dbReference type="EMBL" id="EZP81676.1"/>
    </source>
</evidence>
<dbReference type="InterPro" id="IPR019494">
    <property type="entry name" value="FIST_C"/>
</dbReference>
<reference evidence="3 4" key="1">
    <citation type="submission" date="2014-03" db="EMBL/GenBank/DDBJ databases">
        <title>Whole genome sequence of Novosphingobium resinovorum KF1.</title>
        <authorList>
            <person name="Gan H.M."/>
            <person name="Gan H.Y."/>
            <person name="Chew T.H."/>
            <person name="Savka M.A."/>
        </authorList>
    </citation>
    <scope>NUCLEOTIDE SEQUENCE [LARGE SCALE GENOMIC DNA]</scope>
    <source>
        <strain evidence="3 4">KF1</strain>
    </source>
</reference>
<dbReference type="Pfam" id="PF10442">
    <property type="entry name" value="FIST_C"/>
    <property type="match status" value="1"/>
</dbReference>
<feature type="domain" description="FIST C-domain" evidence="2">
    <location>
        <begin position="241"/>
        <end position="371"/>
    </location>
</feature>
<dbReference type="eggNOG" id="COG3287">
    <property type="taxonomic scope" value="Bacteria"/>
</dbReference>
<evidence type="ECO:0000313" key="4">
    <source>
        <dbReference type="Proteomes" id="UP000024329"/>
    </source>
</evidence>
<dbReference type="Pfam" id="PF08495">
    <property type="entry name" value="FIST"/>
    <property type="match status" value="1"/>
</dbReference>
<dbReference type="PANTHER" id="PTHR40252">
    <property type="entry name" value="BLR0328 PROTEIN"/>
    <property type="match status" value="1"/>
</dbReference>
<dbReference type="AlphaFoldDB" id="A0A031JV68"/>
<dbReference type="EMBL" id="JFYZ01000011">
    <property type="protein sequence ID" value="EZP81676.1"/>
    <property type="molecule type" value="Genomic_DNA"/>
</dbReference>
<gene>
    <name evidence="3" type="ORF">BV97_02333</name>
</gene>
<organism evidence="3 4">
    <name type="scientific">Novosphingobium resinovorum</name>
    <dbReference type="NCBI Taxonomy" id="158500"/>
    <lineage>
        <taxon>Bacteria</taxon>
        <taxon>Pseudomonadati</taxon>
        <taxon>Pseudomonadota</taxon>
        <taxon>Alphaproteobacteria</taxon>
        <taxon>Sphingomonadales</taxon>
        <taxon>Sphingomonadaceae</taxon>
        <taxon>Novosphingobium</taxon>
    </lineage>
</organism>
<dbReference type="SMART" id="SM01204">
    <property type="entry name" value="FIST_C"/>
    <property type="match status" value="1"/>
</dbReference>
<evidence type="ECO:0000259" key="1">
    <source>
        <dbReference type="SMART" id="SM00897"/>
    </source>
</evidence>
<dbReference type="PANTHER" id="PTHR40252:SF2">
    <property type="entry name" value="BLR0328 PROTEIN"/>
    <property type="match status" value="1"/>
</dbReference>
<evidence type="ECO:0008006" key="5">
    <source>
        <dbReference type="Google" id="ProtNLM"/>
    </source>
</evidence>
<proteinExistence type="predicted"/>
<evidence type="ECO:0000259" key="2">
    <source>
        <dbReference type="SMART" id="SM01204"/>
    </source>
</evidence>
<dbReference type="STRING" id="158500.BES08_15995"/>
<accession>A0A031JV68</accession>
<comment type="caution">
    <text evidence="3">The sequence shown here is derived from an EMBL/GenBank/DDBJ whole genome shotgun (WGS) entry which is preliminary data.</text>
</comment>